<reference evidence="1" key="1">
    <citation type="submission" date="2021-02" db="EMBL/GenBank/DDBJ databases">
        <authorList>
            <person name="Syme A R."/>
            <person name="Syme A R."/>
            <person name="Moolhuijzen P."/>
        </authorList>
    </citation>
    <scope>NUCLEOTIDE SEQUENCE</scope>
    <source>
        <strain evidence="1">W1-1</strain>
    </source>
</reference>
<evidence type="ECO:0000313" key="1">
    <source>
        <dbReference type="EMBL" id="CAE7026546.1"/>
    </source>
</evidence>
<organism evidence="1 2">
    <name type="scientific">Pyrenophora teres f. teres</name>
    <dbReference type="NCBI Taxonomy" id="97479"/>
    <lineage>
        <taxon>Eukaryota</taxon>
        <taxon>Fungi</taxon>
        <taxon>Dikarya</taxon>
        <taxon>Ascomycota</taxon>
        <taxon>Pezizomycotina</taxon>
        <taxon>Dothideomycetes</taxon>
        <taxon>Pleosporomycetidae</taxon>
        <taxon>Pleosporales</taxon>
        <taxon>Pleosporineae</taxon>
        <taxon>Pleosporaceae</taxon>
        <taxon>Pyrenophora</taxon>
    </lineage>
</organism>
<sequence>MKIPVILVFLGTASAVSLPALNSDVQGDALLGKRADCNVCVTTINDGSTTVWDRSIPYDQGGLTSRGIYTGCDAMIDRKRSTRCSDWSVSTRGACGTVTKQQTC</sequence>
<dbReference type="AlphaFoldDB" id="A0A6S6VY90"/>
<dbReference type="Proteomes" id="UP000472372">
    <property type="component" value="Chromosome 3"/>
</dbReference>
<proteinExistence type="predicted"/>
<accession>A0A6S6VY90</accession>
<dbReference type="EMBL" id="HG992979">
    <property type="protein sequence ID" value="CAE7026546.1"/>
    <property type="molecule type" value="Genomic_DNA"/>
</dbReference>
<gene>
    <name evidence="1" type="ORF">PTTW11_04091</name>
</gene>
<evidence type="ECO:0000313" key="2">
    <source>
        <dbReference type="Proteomes" id="UP000472372"/>
    </source>
</evidence>
<protein>
    <submittedName>
        <fullName evidence="1">Uncharacterized protein</fullName>
    </submittedName>
</protein>
<name>A0A6S6VY90_9PLEO</name>